<dbReference type="Pfam" id="PF00441">
    <property type="entry name" value="Acyl-CoA_dh_1"/>
    <property type="match status" value="1"/>
</dbReference>
<dbReference type="Gene3D" id="1.20.140.10">
    <property type="entry name" value="Butyryl-CoA Dehydrogenase, subunit A, domain 3"/>
    <property type="match status" value="1"/>
</dbReference>
<sequence>MDLKFSDREEAFRQEVKAFLDEAWPAEKRGGKTDFTRENYLGWHRKLHARGWIAPAWPEEYGGTGWTPTQRYIFDKECAAADAFPILPFNISMVGPVIYTFGSDEQKERFLPPTLSGDIWWCQGYSEPGAGSDLASLRTKAVRDGDDYIVNGSKTWTTLAQHADWIFCLVRTDPNAEKKQQGISFLLVDMKSPGITVRPIITLGGDHEVNEVFFENVRVPAENLIGQENQGWTYAKFLLTHERSNIAGVHQSWRALDRLKKIAADKDLYGDAPSLMEDGDFVRRIAETEIDLTALEFTELRALAREESGGGMGPESSLLKIRGTEIQQRISHMFLDAAGNYGLPFQRELGHNEATEGPDFAVETAARYFNMRKTTIYGGTNEIQRNIIAKMILGL</sequence>
<dbReference type="SUPFAM" id="SSF56645">
    <property type="entry name" value="Acyl-CoA dehydrogenase NM domain-like"/>
    <property type="match status" value="1"/>
</dbReference>
<dbReference type="InterPro" id="IPR046373">
    <property type="entry name" value="Acyl-CoA_Oxase/DH_mid-dom_sf"/>
</dbReference>
<evidence type="ECO:0000313" key="13">
    <source>
        <dbReference type="Proteomes" id="UP000818603"/>
    </source>
</evidence>
<evidence type="ECO:0000313" key="10">
    <source>
        <dbReference type="EMBL" id="GGH93463.1"/>
    </source>
</evidence>
<dbReference type="PANTHER" id="PTHR43292">
    <property type="entry name" value="ACYL-COA DEHYDROGENASE"/>
    <property type="match status" value="1"/>
</dbReference>
<dbReference type="EMBL" id="VCJR02000001">
    <property type="protein sequence ID" value="NHK26804.1"/>
    <property type="molecule type" value="Genomic_DNA"/>
</dbReference>
<dbReference type="EMBL" id="BMGZ01000001">
    <property type="protein sequence ID" value="GGH93463.1"/>
    <property type="molecule type" value="Genomic_DNA"/>
</dbReference>
<evidence type="ECO:0000256" key="6">
    <source>
        <dbReference type="RuleBase" id="RU362125"/>
    </source>
</evidence>
<dbReference type="AlphaFoldDB" id="A0A8J3A292"/>
<dbReference type="GO" id="GO:0050660">
    <property type="term" value="F:flavin adenine dinucleotide binding"/>
    <property type="evidence" value="ECO:0007669"/>
    <property type="project" value="InterPro"/>
</dbReference>
<evidence type="ECO:0000256" key="5">
    <source>
        <dbReference type="ARBA" id="ARBA00023002"/>
    </source>
</evidence>
<evidence type="ECO:0000313" key="12">
    <source>
        <dbReference type="Proteomes" id="UP000621856"/>
    </source>
</evidence>
<dbReference type="InterPro" id="IPR036250">
    <property type="entry name" value="AcylCo_DH-like_C"/>
</dbReference>
<protein>
    <submittedName>
        <fullName evidence="10">Acyl-CoA dehydrogenase</fullName>
    </submittedName>
    <submittedName>
        <fullName evidence="11">Pimeloyl-CoA dehydrogenase large subunit</fullName>
    </submittedName>
</protein>
<reference evidence="10" key="1">
    <citation type="journal article" date="2014" name="Int. J. Syst. Evol. Microbiol.">
        <title>Complete genome sequence of Corynebacterium casei LMG S-19264T (=DSM 44701T), isolated from a smear-ripened cheese.</title>
        <authorList>
            <consortium name="US DOE Joint Genome Institute (JGI-PGF)"/>
            <person name="Walter F."/>
            <person name="Albersmeier A."/>
            <person name="Kalinowski J."/>
            <person name="Ruckert C."/>
        </authorList>
    </citation>
    <scope>NUCLEOTIDE SEQUENCE</scope>
    <source>
        <strain evidence="10">CGMCC 1.14984</strain>
    </source>
</reference>
<evidence type="ECO:0000259" key="7">
    <source>
        <dbReference type="Pfam" id="PF00441"/>
    </source>
</evidence>
<dbReference type="InterPro" id="IPR037069">
    <property type="entry name" value="AcylCoA_DH/ox_N_sf"/>
</dbReference>
<dbReference type="Pfam" id="PF02771">
    <property type="entry name" value="Acyl-CoA_dh_N"/>
    <property type="match status" value="1"/>
</dbReference>
<organism evidence="10 12">
    <name type="scientific">Aquisalinus luteolus</name>
    <dbReference type="NCBI Taxonomy" id="1566827"/>
    <lineage>
        <taxon>Bacteria</taxon>
        <taxon>Pseudomonadati</taxon>
        <taxon>Pseudomonadota</taxon>
        <taxon>Alphaproteobacteria</taxon>
        <taxon>Parvularculales</taxon>
        <taxon>Parvularculaceae</taxon>
        <taxon>Aquisalinus</taxon>
    </lineage>
</organism>
<comment type="caution">
    <text evidence="10">The sequence shown here is derived from an EMBL/GenBank/DDBJ whole genome shotgun (WGS) entry which is preliminary data.</text>
</comment>
<dbReference type="InterPro" id="IPR009100">
    <property type="entry name" value="AcylCoA_DH/oxidase_NM_dom_sf"/>
</dbReference>
<feature type="domain" description="Acyl-CoA oxidase/dehydrogenase middle" evidence="8">
    <location>
        <begin position="122"/>
        <end position="217"/>
    </location>
</feature>
<keyword evidence="5 6" id="KW-0560">Oxidoreductase</keyword>
<comment type="cofactor">
    <cofactor evidence="1 6">
        <name>FAD</name>
        <dbReference type="ChEBI" id="CHEBI:57692"/>
    </cofactor>
</comment>
<keyword evidence="13" id="KW-1185">Reference proteome</keyword>
<reference evidence="10" key="3">
    <citation type="submission" date="2020-09" db="EMBL/GenBank/DDBJ databases">
        <authorList>
            <person name="Sun Q."/>
            <person name="Zhou Y."/>
        </authorList>
    </citation>
    <scope>NUCLEOTIDE SEQUENCE</scope>
    <source>
        <strain evidence="10">CGMCC 1.14984</strain>
    </source>
</reference>
<feature type="domain" description="Acyl-CoA dehydrogenase/oxidase C-terminal" evidence="7">
    <location>
        <begin position="229"/>
        <end position="392"/>
    </location>
</feature>
<dbReference type="RefSeq" id="WP_155136976.1">
    <property type="nucleotide sequence ID" value="NZ_BMGZ01000001.1"/>
</dbReference>
<dbReference type="InterPro" id="IPR006091">
    <property type="entry name" value="Acyl-CoA_Oxase/DH_mid-dom"/>
</dbReference>
<dbReference type="FunFam" id="2.40.110.10:FF:000011">
    <property type="entry name" value="Acyl-CoA dehydrogenase FadE34"/>
    <property type="match status" value="1"/>
</dbReference>
<evidence type="ECO:0000259" key="9">
    <source>
        <dbReference type="Pfam" id="PF02771"/>
    </source>
</evidence>
<dbReference type="PANTHER" id="PTHR43292:SF3">
    <property type="entry name" value="ACYL-COA DEHYDROGENASE FADE29"/>
    <property type="match status" value="1"/>
</dbReference>
<accession>A0A8J3A292</accession>
<evidence type="ECO:0000313" key="11">
    <source>
        <dbReference type="EMBL" id="NHK26804.1"/>
    </source>
</evidence>
<dbReference type="InterPro" id="IPR009075">
    <property type="entry name" value="AcylCo_DH/oxidase_C"/>
</dbReference>
<dbReference type="SUPFAM" id="SSF47203">
    <property type="entry name" value="Acyl-CoA dehydrogenase C-terminal domain-like"/>
    <property type="match status" value="1"/>
</dbReference>
<evidence type="ECO:0000256" key="2">
    <source>
        <dbReference type="ARBA" id="ARBA00009347"/>
    </source>
</evidence>
<evidence type="ECO:0000259" key="8">
    <source>
        <dbReference type="Pfam" id="PF02770"/>
    </source>
</evidence>
<dbReference type="GO" id="GO:0016627">
    <property type="term" value="F:oxidoreductase activity, acting on the CH-CH group of donors"/>
    <property type="evidence" value="ECO:0007669"/>
    <property type="project" value="InterPro"/>
</dbReference>
<proteinExistence type="inferred from homology"/>
<dbReference type="GO" id="GO:0005886">
    <property type="term" value="C:plasma membrane"/>
    <property type="evidence" value="ECO:0007669"/>
    <property type="project" value="TreeGrafter"/>
</dbReference>
<dbReference type="Gene3D" id="2.40.110.10">
    <property type="entry name" value="Butyryl-CoA Dehydrogenase, subunit A, domain 2"/>
    <property type="match status" value="1"/>
</dbReference>
<keyword evidence="4 6" id="KW-0274">FAD</keyword>
<evidence type="ECO:0000256" key="4">
    <source>
        <dbReference type="ARBA" id="ARBA00022827"/>
    </source>
</evidence>
<comment type="similarity">
    <text evidence="2 6">Belongs to the acyl-CoA dehydrogenase family.</text>
</comment>
<dbReference type="Proteomes" id="UP000818603">
    <property type="component" value="Unassembled WGS sequence"/>
</dbReference>
<dbReference type="Pfam" id="PF02770">
    <property type="entry name" value="Acyl-CoA_dh_M"/>
    <property type="match status" value="1"/>
</dbReference>
<reference evidence="11 13" key="2">
    <citation type="submission" date="2020-02" db="EMBL/GenBank/DDBJ databases">
        <title>Genome sequence of Parvularcula flava strain NH6-79.</title>
        <authorList>
            <person name="Abdul Karim M.H."/>
            <person name="Lam M.Q."/>
            <person name="Chen S.J."/>
            <person name="Yahya A."/>
            <person name="Shahir S."/>
            <person name="Shamsir M.S."/>
            <person name="Chong C.S."/>
        </authorList>
    </citation>
    <scope>NUCLEOTIDE SEQUENCE [LARGE SCALE GENOMIC DNA]</scope>
    <source>
        <strain evidence="11 13">NH6-79</strain>
    </source>
</reference>
<feature type="domain" description="Acyl-CoA dehydrogenase/oxidase N-terminal" evidence="9">
    <location>
        <begin position="7"/>
        <end position="118"/>
    </location>
</feature>
<evidence type="ECO:0000256" key="3">
    <source>
        <dbReference type="ARBA" id="ARBA00022630"/>
    </source>
</evidence>
<evidence type="ECO:0000256" key="1">
    <source>
        <dbReference type="ARBA" id="ARBA00001974"/>
    </source>
</evidence>
<keyword evidence="3 6" id="KW-0285">Flavoprotein</keyword>
<dbReference type="InterPro" id="IPR052161">
    <property type="entry name" value="Mycobact_Acyl-CoA_DH"/>
</dbReference>
<gene>
    <name evidence="11" type="ORF">FF098_002635</name>
    <name evidence="10" type="ORF">GCM10011355_05360</name>
</gene>
<dbReference type="InterPro" id="IPR013786">
    <property type="entry name" value="AcylCoA_DH/ox_N"/>
</dbReference>
<dbReference type="Proteomes" id="UP000621856">
    <property type="component" value="Unassembled WGS sequence"/>
</dbReference>
<dbReference type="Gene3D" id="1.10.540.10">
    <property type="entry name" value="Acyl-CoA dehydrogenase/oxidase, N-terminal domain"/>
    <property type="match status" value="1"/>
</dbReference>
<name>A0A8J3A292_9PROT</name>